<dbReference type="OrthoDB" id="74360at2759"/>
<organism evidence="12 13">
    <name type="scientific">Meira miltonrushii</name>
    <dbReference type="NCBI Taxonomy" id="1280837"/>
    <lineage>
        <taxon>Eukaryota</taxon>
        <taxon>Fungi</taxon>
        <taxon>Dikarya</taxon>
        <taxon>Basidiomycota</taxon>
        <taxon>Ustilaginomycotina</taxon>
        <taxon>Exobasidiomycetes</taxon>
        <taxon>Exobasidiales</taxon>
        <taxon>Brachybasidiaceae</taxon>
        <taxon>Meira</taxon>
    </lineage>
</organism>
<dbReference type="RefSeq" id="XP_025356218.1">
    <property type="nucleotide sequence ID" value="XM_025502416.1"/>
</dbReference>
<dbReference type="GeneID" id="37024197"/>
<keyword evidence="9" id="KW-0560">Oxidoreductase</keyword>
<evidence type="ECO:0000256" key="7">
    <source>
        <dbReference type="ARBA" id="ARBA00022827"/>
    </source>
</evidence>
<evidence type="ECO:0000256" key="9">
    <source>
        <dbReference type="ARBA" id="ARBA00023002"/>
    </source>
</evidence>
<sequence length="608" mass="69174">MSTSKTELEAIIVGAGISGIATGCRLQLDLGLKNFKIFDRDTTWGGTWLQNQYPGCGCDVPTRLYSLSFAQRANWKQFFSLQDEIHEYLQDVAEEFHLPRKAHFQHEVISATFDDANAHWIVRVRDLQTKEEKTHTARLLFSCVGALSVPRKCDVPGSESFQGRLFHSARWEKDVDLQDRKVVILGNGCTASQIVPAIAPKVKQLTQIVRAKHWYVPHFGTPFENPFWKFVQRHSQAWCAFERFCVVVLCESHLLQAFRKDGKAARERVAARSTAYIKRCAPAEYHDLLIPKPGELEVACKRRIFDSTYIPSLGRENVELTGDQAAEIVKDGVILKSGRKIEADVIILANGFQTDQFALQMEIKNGQGKTLEDYWKKETGVPQAYRTFMCAPFPNMFIIWGPNAVTGHFSAIWGQERAVEMAMKLVRPLFLTGNKNLTPIQRSHGKTIRVRRSAEDFEQVFIQAQMQSMIYTTGCGSWYVDQYTGKVTAVNPSFQTTIAFRSKFPYFPDYEYRGISSSAAWGAWPIVQRLGSLLRLGATPDVSQKRYNILVSLLLAPLWIVRYIIRRSAVRSLQGLSWFIDLVFPYNRPKPYSPSNSDVNREAKKLAY</sequence>
<dbReference type="Gene3D" id="3.50.50.60">
    <property type="entry name" value="FAD/NAD(P)-binding domain"/>
    <property type="match status" value="2"/>
</dbReference>
<comment type="catalytic activity">
    <reaction evidence="11">
        <text>L-ornithine + NADH + O2 = N(5)-hydroxy-L-ornithine + NAD(+) + H2O</text>
        <dbReference type="Rhea" id="RHEA:41512"/>
        <dbReference type="ChEBI" id="CHEBI:15377"/>
        <dbReference type="ChEBI" id="CHEBI:15379"/>
        <dbReference type="ChEBI" id="CHEBI:46911"/>
        <dbReference type="ChEBI" id="CHEBI:57540"/>
        <dbReference type="ChEBI" id="CHEBI:57945"/>
        <dbReference type="ChEBI" id="CHEBI:78275"/>
        <dbReference type="EC" id="1.14.13.196"/>
    </reaction>
</comment>
<dbReference type="PANTHER" id="PTHR42877:SF5">
    <property type="entry name" value="L-ORNITHINE N(5)-MONOOXYGENASE-RELATED"/>
    <property type="match status" value="1"/>
</dbReference>
<evidence type="ECO:0000256" key="5">
    <source>
        <dbReference type="ARBA" id="ARBA00012881"/>
    </source>
</evidence>
<name>A0A316VED1_9BASI</name>
<evidence type="ECO:0000256" key="3">
    <source>
        <dbReference type="ARBA" id="ARBA00007588"/>
    </source>
</evidence>
<dbReference type="Proteomes" id="UP000245771">
    <property type="component" value="Unassembled WGS sequence"/>
</dbReference>
<dbReference type="EC" id="1.14.13.196" evidence="5"/>
<comment type="similarity">
    <text evidence="4">Belongs to the FAD-binding monooxygenase family.</text>
</comment>
<accession>A0A316VED1</accession>
<evidence type="ECO:0000313" key="13">
    <source>
        <dbReference type="Proteomes" id="UP000245771"/>
    </source>
</evidence>
<comment type="cofactor">
    <cofactor evidence="1">
        <name>FAD</name>
        <dbReference type="ChEBI" id="CHEBI:57692"/>
    </cofactor>
</comment>
<evidence type="ECO:0000256" key="2">
    <source>
        <dbReference type="ARBA" id="ARBA00004924"/>
    </source>
</evidence>
<dbReference type="STRING" id="1280837.A0A316VED1"/>
<dbReference type="GO" id="GO:0016491">
    <property type="term" value="F:oxidoreductase activity"/>
    <property type="evidence" value="ECO:0007669"/>
    <property type="project" value="UniProtKB-KW"/>
</dbReference>
<comment type="similarity">
    <text evidence="3">Belongs to the lysine N(6)-hydroxylase/L-ornithine N(5)-oxygenase family.</text>
</comment>
<evidence type="ECO:0000313" key="12">
    <source>
        <dbReference type="EMBL" id="PWN35916.1"/>
    </source>
</evidence>
<dbReference type="PROSITE" id="PS51257">
    <property type="entry name" value="PROKAR_LIPOPROTEIN"/>
    <property type="match status" value="1"/>
</dbReference>
<evidence type="ECO:0000256" key="11">
    <source>
        <dbReference type="ARBA" id="ARBA00049248"/>
    </source>
</evidence>
<evidence type="ECO:0000256" key="8">
    <source>
        <dbReference type="ARBA" id="ARBA00022857"/>
    </source>
</evidence>
<evidence type="ECO:0000256" key="1">
    <source>
        <dbReference type="ARBA" id="ARBA00001974"/>
    </source>
</evidence>
<evidence type="ECO:0000256" key="10">
    <source>
        <dbReference type="ARBA" id="ARBA00047598"/>
    </source>
</evidence>
<evidence type="ECO:0000256" key="4">
    <source>
        <dbReference type="ARBA" id="ARBA00010139"/>
    </source>
</evidence>
<protein>
    <recommendedName>
        <fullName evidence="5">L-ornithine N(5)-monooxygenase [NAD(P)H]</fullName>
        <ecNumber evidence="5">1.14.13.196</ecNumber>
    </recommendedName>
</protein>
<dbReference type="EMBL" id="KZ819603">
    <property type="protein sequence ID" value="PWN35916.1"/>
    <property type="molecule type" value="Genomic_DNA"/>
</dbReference>
<dbReference type="Pfam" id="PF13434">
    <property type="entry name" value="Lys_Orn_oxgnase"/>
    <property type="match status" value="1"/>
</dbReference>
<dbReference type="InterPro" id="IPR036188">
    <property type="entry name" value="FAD/NAD-bd_sf"/>
</dbReference>
<proteinExistence type="inferred from homology"/>
<comment type="catalytic activity">
    <reaction evidence="10">
        <text>L-ornithine + NADPH + O2 = N(5)-hydroxy-L-ornithine + NADP(+) + H2O</text>
        <dbReference type="Rhea" id="RHEA:41508"/>
        <dbReference type="ChEBI" id="CHEBI:15377"/>
        <dbReference type="ChEBI" id="CHEBI:15379"/>
        <dbReference type="ChEBI" id="CHEBI:46911"/>
        <dbReference type="ChEBI" id="CHEBI:57783"/>
        <dbReference type="ChEBI" id="CHEBI:58349"/>
        <dbReference type="ChEBI" id="CHEBI:78275"/>
        <dbReference type="EC" id="1.14.13.196"/>
    </reaction>
</comment>
<dbReference type="PANTHER" id="PTHR42877">
    <property type="entry name" value="L-ORNITHINE N(5)-MONOOXYGENASE-RELATED"/>
    <property type="match status" value="1"/>
</dbReference>
<dbReference type="InterPro" id="IPR025700">
    <property type="entry name" value="Lys/Orn_oxygenase"/>
</dbReference>
<keyword evidence="8" id="KW-0521">NADP</keyword>
<evidence type="ECO:0000256" key="6">
    <source>
        <dbReference type="ARBA" id="ARBA00022630"/>
    </source>
</evidence>
<keyword evidence="13" id="KW-1185">Reference proteome</keyword>
<dbReference type="AlphaFoldDB" id="A0A316VED1"/>
<dbReference type="InterPro" id="IPR051209">
    <property type="entry name" value="FAD-bind_Monooxygenase_sf"/>
</dbReference>
<dbReference type="InParanoid" id="A0A316VED1"/>
<gene>
    <name evidence="12" type="ORF">FA14DRAFT_48968</name>
</gene>
<keyword evidence="6" id="KW-0285">Flavoprotein</keyword>
<keyword evidence="7" id="KW-0274">FAD</keyword>
<reference evidence="12 13" key="1">
    <citation type="journal article" date="2018" name="Mol. Biol. Evol.">
        <title>Broad Genomic Sampling Reveals a Smut Pathogenic Ancestry of the Fungal Clade Ustilaginomycotina.</title>
        <authorList>
            <person name="Kijpornyongpan T."/>
            <person name="Mondo S.J."/>
            <person name="Barry K."/>
            <person name="Sandor L."/>
            <person name="Lee J."/>
            <person name="Lipzen A."/>
            <person name="Pangilinan J."/>
            <person name="LaButti K."/>
            <person name="Hainaut M."/>
            <person name="Henrissat B."/>
            <person name="Grigoriev I.V."/>
            <person name="Spatafora J.W."/>
            <person name="Aime M.C."/>
        </authorList>
    </citation>
    <scope>NUCLEOTIDE SEQUENCE [LARGE SCALE GENOMIC DNA]</scope>
    <source>
        <strain evidence="12 13">MCA 3882</strain>
    </source>
</reference>
<comment type="pathway">
    <text evidence="2">Siderophore biosynthesis.</text>
</comment>
<dbReference type="SUPFAM" id="SSF51905">
    <property type="entry name" value="FAD/NAD(P)-binding domain"/>
    <property type="match status" value="3"/>
</dbReference>